<dbReference type="AlphaFoldDB" id="Q4SMZ0"/>
<gene>
    <name evidence="1" type="ORF">GSTENG00015519001</name>
</gene>
<accession>Q4SMZ0</accession>
<dbReference type="EMBL" id="CAAE01014544">
    <property type="protein sequence ID" value="CAF97992.1"/>
    <property type="molecule type" value="Genomic_DNA"/>
</dbReference>
<protein>
    <submittedName>
        <fullName evidence="1">(spotted green pufferfish) hypothetical protein</fullName>
    </submittedName>
</protein>
<name>Q4SMZ0_TETNG</name>
<sequence length="54" mass="6143">TDAESHNRDTPATSHECARFIMEELEHTCPHPRTVGHVESLRDLACVRVQTNIM</sequence>
<feature type="non-terminal residue" evidence="1">
    <location>
        <position position="1"/>
    </location>
</feature>
<evidence type="ECO:0000313" key="1">
    <source>
        <dbReference type="EMBL" id="CAF97992.1"/>
    </source>
</evidence>
<proteinExistence type="predicted"/>
<comment type="caution">
    <text evidence="1">The sequence shown here is derived from an EMBL/GenBank/DDBJ whole genome shotgun (WGS) entry which is preliminary data.</text>
</comment>
<organism evidence="1">
    <name type="scientific">Tetraodon nigroviridis</name>
    <name type="common">Spotted green pufferfish</name>
    <name type="synonym">Chelonodon nigroviridis</name>
    <dbReference type="NCBI Taxonomy" id="99883"/>
    <lineage>
        <taxon>Eukaryota</taxon>
        <taxon>Metazoa</taxon>
        <taxon>Chordata</taxon>
        <taxon>Craniata</taxon>
        <taxon>Vertebrata</taxon>
        <taxon>Euteleostomi</taxon>
        <taxon>Actinopterygii</taxon>
        <taxon>Neopterygii</taxon>
        <taxon>Teleostei</taxon>
        <taxon>Neoteleostei</taxon>
        <taxon>Acanthomorphata</taxon>
        <taxon>Eupercaria</taxon>
        <taxon>Tetraodontiformes</taxon>
        <taxon>Tetradontoidea</taxon>
        <taxon>Tetraodontidae</taxon>
        <taxon>Tetraodon</taxon>
    </lineage>
</organism>
<reference evidence="1" key="2">
    <citation type="submission" date="2004-02" db="EMBL/GenBank/DDBJ databases">
        <authorList>
            <consortium name="Genoscope"/>
            <consortium name="Whitehead Institute Centre for Genome Research"/>
        </authorList>
    </citation>
    <scope>NUCLEOTIDE SEQUENCE</scope>
</reference>
<dbReference type="KEGG" id="tng:GSTEN00015519G001"/>
<reference evidence="1" key="1">
    <citation type="journal article" date="2004" name="Nature">
        <title>Genome duplication in the teleost fish Tetraodon nigroviridis reveals the early vertebrate proto-karyotype.</title>
        <authorList>
            <person name="Jaillon O."/>
            <person name="Aury J.-M."/>
            <person name="Brunet F."/>
            <person name="Petit J.-L."/>
            <person name="Stange-Thomann N."/>
            <person name="Mauceli E."/>
            <person name="Bouneau L."/>
            <person name="Fischer C."/>
            <person name="Ozouf-Costaz C."/>
            <person name="Bernot A."/>
            <person name="Nicaud S."/>
            <person name="Jaffe D."/>
            <person name="Fisher S."/>
            <person name="Lutfalla G."/>
            <person name="Dossat C."/>
            <person name="Segurens B."/>
            <person name="Dasilva C."/>
            <person name="Salanoubat M."/>
            <person name="Levy M."/>
            <person name="Boudet N."/>
            <person name="Castellano S."/>
            <person name="Anthouard V."/>
            <person name="Jubin C."/>
            <person name="Castelli V."/>
            <person name="Katinka M."/>
            <person name="Vacherie B."/>
            <person name="Biemont C."/>
            <person name="Skalli Z."/>
            <person name="Cattolico L."/>
            <person name="Poulain J."/>
            <person name="De Berardinis V."/>
            <person name="Cruaud C."/>
            <person name="Duprat S."/>
            <person name="Brottier P."/>
            <person name="Coutanceau J.-P."/>
            <person name="Gouzy J."/>
            <person name="Parra G."/>
            <person name="Lardier G."/>
            <person name="Chapple C."/>
            <person name="McKernan K.J."/>
            <person name="McEwan P."/>
            <person name="Bosak S."/>
            <person name="Kellis M."/>
            <person name="Volff J.-N."/>
            <person name="Guigo R."/>
            <person name="Zody M.C."/>
            <person name="Mesirov J."/>
            <person name="Lindblad-Toh K."/>
            <person name="Birren B."/>
            <person name="Nusbaum C."/>
            <person name="Kahn D."/>
            <person name="Robinson-Rechavi M."/>
            <person name="Laudet V."/>
            <person name="Schachter V."/>
            <person name="Quetier F."/>
            <person name="Saurin W."/>
            <person name="Scarpelli C."/>
            <person name="Wincker P."/>
            <person name="Lander E.S."/>
            <person name="Weissenbach J."/>
            <person name="Roest Crollius H."/>
        </authorList>
    </citation>
    <scope>NUCLEOTIDE SEQUENCE [LARGE SCALE GENOMIC DNA]</scope>
</reference>
<dbReference type="OrthoDB" id="10615085at2759"/>